<name>A0A0F9J2D1_9ZZZZ</name>
<proteinExistence type="predicted"/>
<evidence type="ECO:0000313" key="1">
    <source>
        <dbReference type="EMBL" id="KKM63804.1"/>
    </source>
</evidence>
<comment type="caution">
    <text evidence="1">The sequence shown here is derived from an EMBL/GenBank/DDBJ whole genome shotgun (WGS) entry which is preliminary data.</text>
</comment>
<protein>
    <recommendedName>
        <fullName evidence="2">Methyltransferase type 11 domain-containing protein</fullName>
    </recommendedName>
</protein>
<sequence>EACELYKSSIEDMITKIPDRAYKVIYTTAVLEHLHIDSEWVFGEMVRITADYLVTIEDELSVSCRTFPRNYSEVFEELGMVQMKAINCANIDGLTGSYVARIFRHKNGSNPNV</sequence>
<dbReference type="EMBL" id="LAZR01011030">
    <property type="protein sequence ID" value="KKM63804.1"/>
    <property type="molecule type" value="Genomic_DNA"/>
</dbReference>
<gene>
    <name evidence="1" type="ORF">LCGC14_1507830</name>
</gene>
<organism evidence="1">
    <name type="scientific">marine sediment metagenome</name>
    <dbReference type="NCBI Taxonomy" id="412755"/>
    <lineage>
        <taxon>unclassified sequences</taxon>
        <taxon>metagenomes</taxon>
        <taxon>ecological metagenomes</taxon>
    </lineage>
</organism>
<feature type="non-terminal residue" evidence="1">
    <location>
        <position position="1"/>
    </location>
</feature>
<evidence type="ECO:0008006" key="2">
    <source>
        <dbReference type="Google" id="ProtNLM"/>
    </source>
</evidence>
<reference evidence="1" key="1">
    <citation type="journal article" date="2015" name="Nature">
        <title>Complex archaea that bridge the gap between prokaryotes and eukaryotes.</title>
        <authorList>
            <person name="Spang A."/>
            <person name="Saw J.H."/>
            <person name="Jorgensen S.L."/>
            <person name="Zaremba-Niedzwiedzka K."/>
            <person name="Martijn J."/>
            <person name="Lind A.E."/>
            <person name="van Eijk R."/>
            <person name="Schleper C."/>
            <person name="Guy L."/>
            <person name="Ettema T.J."/>
        </authorList>
    </citation>
    <scope>NUCLEOTIDE SEQUENCE</scope>
</reference>
<accession>A0A0F9J2D1</accession>
<dbReference type="AlphaFoldDB" id="A0A0F9J2D1"/>